<dbReference type="SMART" id="SM00536">
    <property type="entry name" value="AXH"/>
    <property type="match status" value="1"/>
</dbReference>
<keyword evidence="7" id="KW-0804">Transcription</keyword>
<feature type="domain" description="AXH" evidence="10">
    <location>
        <begin position="212"/>
        <end position="307"/>
    </location>
</feature>
<feature type="region of interest" description="Disordered" evidence="9">
    <location>
        <begin position="1"/>
        <end position="22"/>
    </location>
</feature>
<evidence type="ECO:0000256" key="1">
    <source>
        <dbReference type="ARBA" id="ARBA00004123"/>
    </source>
</evidence>
<comment type="subcellular location">
    <subcellularLocation>
        <location evidence="1">Nucleus</location>
    </subcellularLocation>
</comment>
<dbReference type="InterPro" id="IPR036096">
    <property type="entry name" value="Ataxin_AXH_dom_sf"/>
</dbReference>
<evidence type="ECO:0000256" key="9">
    <source>
        <dbReference type="SAM" id="MobiDB-lite"/>
    </source>
</evidence>
<keyword evidence="5" id="KW-0805">Transcription regulation</keyword>
<dbReference type="GO" id="GO:0005634">
    <property type="term" value="C:nucleus"/>
    <property type="evidence" value="ECO:0007669"/>
    <property type="project" value="UniProtKB-SubCell"/>
</dbReference>
<dbReference type="GO" id="GO:0003677">
    <property type="term" value="F:DNA binding"/>
    <property type="evidence" value="ECO:0007669"/>
    <property type="project" value="UniProtKB-KW"/>
</dbReference>
<dbReference type="InterPro" id="IPR020997">
    <property type="entry name" value="Ataxin-1_N"/>
</dbReference>
<evidence type="ECO:0000256" key="7">
    <source>
        <dbReference type="ARBA" id="ARBA00023163"/>
    </source>
</evidence>
<protein>
    <recommendedName>
        <fullName evidence="10">AXH domain-containing protein</fullName>
    </recommendedName>
</protein>
<sequence length="307" mass="32590">MLVPNSHGGQDHQSPEKLPLSSALHPEKGSLLLGKPVYRTSSSTFTFPPALNVESLKAAVSSLSPHTHTVIQPTHNASDASPISLGQLSTNFYQAGPGGQPIIGYLSGGAGGQQYHTSLSQHLLIPVSGAGATSLEAGHTAHIATTSQPQPFPATLSHAYVATTTTTTNPREEHLFEVPAPYPPLSYPAGAGGSMVQAQLHLPVVPTPQAPSSAPSGSSLPAYFIKGSIIQLADGELKRVEDLKTEDFIQSAEISSELKIDSSTVERIDDSHTPNFAIVQFSVGEHRAQVRERFCLYNFMNSKTNKR</sequence>
<comment type="similarity">
    <text evidence="2">Belongs to the ATXN1 family.</text>
</comment>
<evidence type="ECO:0000256" key="4">
    <source>
        <dbReference type="ARBA" id="ARBA00022553"/>
    </source>
</evidence>
<dbReference type="PANTHER" id="PTHR13392:SF5">
    <property type="entry name" value="ATAXIN-1"/>
    <property type="match status" value="1"/>
</dbReference>
<dbReference type="PaxDb" id="8022-A0A060Z679"/>
<dbReference type="PANTHER" id="PTHR13392">
    <property type="entry name" value="ATAXIN 1"/>
    <property type="match status" value="1"/>
</dbReference>
<evidence type="ECO:0000313" key="12">
    <source>
        <dbReference type="Proteomes" id="UP000193380"/>
    </source>
</evidence>
<name>A0A060Z679_ONCMY</name>
<evidence type="ECO:0000256" key="3">
    <source>
        <dbReference type="ARBA" id="ARBA00022491"/>
    </source>
</evidence>
<reference evidence="11" key="2">
    <citation type="submission" date="2014-03" db="EMBL/GenBank/DDBJ databases">
        <authorList>
            <person name="Genoscope - CEA"/>
        </authorList>
    </citation>
    <scope>NUCLEOTIDE SEQUENCE</scope>
</reference>
<dbReference type="GO" id="GO:0003723">
    <property type="term" value="F:RNA binding"/>
    <property type="evidence" value="ECO:0007669"/>
    <property type="project" value="InterPro"/>
</dbReference>
<dbReference type="InterPro" id="IPR043404">
    <property type="entry name" value="ATAXIN1-like"/>
</dbReference>
<reference evidence="11" key="1">
    <citation type="journal article" date="2014" name="Nat. Commun.">
        <title>The rainbow trout genome provides novel insights into evolution after whole-genome duplication in vertebrates.</title>
        <authorList>
            <person name="Berthelot C."/>
            <person name="Brunet F."/>
            <person name="Chalopin D."/>
            <person name="Juanchich A."/>
            <person name="Bernard M."/>
            <person name="Noel B."/>
            <person name="Bento P."/>
            <person name="Da Silva C."/>
            <person name="Labadie K."/>
            <person name="Alberti A."/>
            <person name="Aury J.M."/>
            <person name="Louis A."/>
            <person name="Dehais P."/>
            <person name="Bardou P."/>
            <person name="Montfort J."/>
            <person name="Klopp C."/>
            <person name="Cabau C."/>
            <person name="Gaspin C."/>
            <person name="Thorgaard G.H."/>
            <person name="Boussaha M."/>
            <person name="Quillet E."/>
            <person name="Guyomard R."/>
            <person name="Galiana D."/>
            <person name="Bobe J."/>
            <person name="Volff J.N."/>
            <person name="Genet C."/>
            <person name="Wincker P."/>
            <person name="Jaillon O."/>
            <person name="Roest Crollius H."/>
            <person name="Guiguen Y."/>
        </authorList>
    </citation>
    <scope>NUCLEOTIDE SEQUENCE [LARGE SCALE GENOMIC DNA]</scope>
</reference>
<evidence type="ECO:0000313" key="11">
    <source>
        <dbReference type="EMBL" id="CDQ99603.1"/>
    </source>
</evidence>
<evidence type="ECO:0000259" key="10">
    <source>
        <dbReference type="PROSITE" id="PS51148"/>
    </source>
</evidence>
<evidence type="ECO:0000256" key="2">
    <source>
        <dbReference type="ARBA" id="ARBA00007348"/>
    </source>
</evidence>
<keyword evidence="8" id="KW-0539">Nucleus</keyword>
<keyword evidence="3" id="KW-0678">Repressor</keyword>
<dbReference type="AlphaFoldDB" id="A0A060Z679"/>
<keyword evidence="4" id="KW-0597">Phosphoprotein</keyword>
<dbReference type="PROSITE" id="PS51148">
    <property type="entry name" value="AXH"/>
    <property type="match status" value="1"/>
</dbReference>
<gene>
    <name evidence="11" type="ORF">GSONMT00046817001</name>
</gene>
<dbReference type="GO" id="GO:0000122">
    <property type="term" value="P:negative regulation of transcription by RNA polymerase II"/>
    <property type="evidence" value="ECO:0007669"/>
    <property type="project" value="TreeGrafter"/>
</dbReference>
<organism evidence="11 12">
    <name type="scientific">Oncorhynchus mykiss</name>
    <name type="common">Rainbow trout</name>
    <name type="synonym">Salmo gairdneri</name>
    <dbReference type="NCBI Taxonomy" id="8022"/>
    <lineage>
        <taxon>Eukaryota</taxon>
        <taxon>Metazoa</taxon>
        <taxon>Chordata</taxon>
        <taxon>Craniata</taxon>
        <taxon>Vertebrata</taxon>
        <taxon>Euteleostomi</taxon>
        <taxon>Actinopterygii</taxon>
        <taxon>Neopterygii</taxon>
        <taxon>Teleostei</taxon>
        <taxon>Protacanthopterygii</taxon>
        <taxon>Salmoniformes</taxon>
        <taxon>Salmonidae</taxon>
        <taxon>Salmoninae</taxon>
        <taxon>Oncorhynchus</taxon>
    </lineage>
</organism>
<dbReference type="Proteomes" id="UP000193380">
    <property type="component" value="Unassembled WGS sequence"/>
</dbReference>
<keyword evidence="6" id="KW-0238">DNA-binding</keyword>
<dbReference type="Pfam" id="PF12547">
    <property type="entry name" value="ATXN-1_C"/>
    <property type="match status" value="1"/>
</dbReference>
<dbReference type="EMBL" id="FR948391">
    <property type="protein sequence ID" value="CDQ99603.1"/>
    <property type="molecule type" value="Genomic_DNA"/>
</dbReference>
<accession>A0A060Z679</accession>
<evidence type="ECO:0000256" key="6">
    <source>
        <dbReference type="ARBA" id="ARBA00023125"/>
    </source>
</evidence>
<dbReference type="InterPro" id="IPR003652">
    <property type="entry name" value="Ataxin_AXH_dom"/>
</dbReference>
<dbReference type="SUPFAM" id="SSF102031">
    <property type="entry name" value="AXH domain"/>
    <property type="match status" value="1"/>
</dbReference>
<evidence type="ECO:0000256" key="8">
    <source>
        <dbReference type="ARBA" id="ARBA00023242"/>
    </source>
</evidence>
<evidence type="ECO:0000256" key="5">
    <source>
        <dbReference type="ARBA" id="ARBA00023015"/>
    </source>
</evidence>
<dbReference type="STRING" id="8022.A0A060Z679"/>
<proteinExistence type="inferred from homology"/>
<dbReference type="Pfam" id="PF08517">
    <property type="entry name" value="AXH"/>
    <property type="match status" value="1"/>
</dbReference>
<dbReference type="GO" id="GO:0007399">
    <property type="term" value="P:nervous system development"/>
    <property type="evidence" value="ECO:0007669"/>
    <property type="project" value="TreeGrafter"/>
</dbReference>